<evidence type="ECO:0000313" key="2">
    <source>
        <dbReference type="Proteomes" id="UP000026961"/>
    </source>
</evidence>
<name>A0A0E0ABC7_9ORYZ</name>
<proteinExistence type="predicted"/>
<organism evidence="1">
    <name type="scientific">Oryza glumipatula</name>
    <dbReference type="NCBI Taxonomy" id="40148"/>
    <lineage>
        <taxon>Eukaryota</taxon>
        <taxon>Viridiplantae</taxon>
        <taxon>Streptophyta</taxon>
        <taxon>Embryophyta</taxon>
        <taxon>Tracheophyta</taxon>
        <taxon>Spermatophyta</taxon>
        <taxon>Magnoliopsida</taxon>
        <taxon>Liliopsida</taxon>
        <taxon>Poales</taxon>
        <taxon>Poaceae</taxon>
        <taxon>BOP clade</taxon>
        <taxon>Oryzoideae</taxon>
        <taxon>Oryzeae</taxon>
        <taxon>Oryzinae</taxon>
        <taxon>Oryza</taxon>
    </lineage>
</organism>
<reference evidence="1" key="1">
    <citation type="submission" date="2015-04" db="UniProtKB">
        <authorList>
            <consortium name="EnsemblPlants"/>
        </authorList>
    </citation>
    <scope>IDENTIFICATION</scope>
</reference>
<dbReference type="EnsemblPlants" id="OGLUM06G20680.3">
    <property type="protein sequence ID" value="OGLUM06G20680.3"/>
    <property type="gene ID" value="OGLUM06G20680"/>
</dbReference>
<reference evidence="1" key="2">
    <citation type="submission" date="2018-05" db="EMBL/GenBank/DDBJ databases">
        <title>OgluRS3 (Oryza glumaepatula Reference Sequence Version 3).</title>
        <authorList>
            <person name="Zhang J."/>
            <person name="Kudrna D."/>
            <person name="Lee S."/>
            <person name="Talag J."/>
            <person name="Welchert J."/>
            <person name="Wing R.A."/>
        </authorList>
    </citation>
    <scope>NUCLEOTIDE SEQUENCE [LARGE SCALE GENOMIC DNA]</scope>
</reference>
<protein>
    <submittedName>
        <fullName evidence="1">Uncharacterized protein</fullName>
    </submittedName>
</protein>
<accession>A0A0E0ABC7</accession>
<dbReference type="Gramene" id="OGLUM06G20680.3">
    <property type="protein sequence ID" value="OGLUM06G20680.3"/>
    <property type="gene ID" value="OGLUM06G20680"/>
</dbReference>
<keyword evidence="2" id="KW-1185">Reference proteome</keyword>
<evidence type="ECO:0000313" key="1">
    <source>
        <dbReference type="EnsemblPlants" id="OGLUM06G20680.3"/>
    </source>
</evidence>
<dbReference type="Proteomes" id="UP000026961">
    <property type="component" value="Chromosome 6"/>
</dbReference>
<sequence>MAAGVVWCGWPATGDALFRGTLPEIRRGPRGAARRSSRREERLPSEEGIVPEMQLSLKERYLMGEDMAAIVGIEPTNLF</sequence>
<dbReference type="AlphaFoldDB" id="A0A0E0ABC7"/>
<dbReference type="HOGENOM" id="CLU_2609936_0_0_1"/>